<feature type="compositionally biased region" description="Polar residues" evidence="5">
    <location>
        <begin position="437"/>
        <end position="460"/>
    </location>
</feature>
<evidence type="ECO:0000256" key="6">
    <source>
        <dbReference type="SAM" id="Phobius"/>
    </source>
</evidence>
<gene>
    <name evidence="8" type="ORF">CYMTET_5578</name>
</gene>
<comment type="caution">
    <text evidence="8">The sequence shown here is derived from an EMBL/GenBank/DDBJ whole genome shotgun (WGS) entry which is preliminary data.</text>
</comment>
<feature type="region of interest" description="Disordered" evidence="5">
    <location>
        <begin position="37"/>
        <end position="65"/>
    </location>
</feature>
<feature type="transmembrane region" description="Helical" evidence="6">
    <location>
        <begin position="148"/>
        <end position="171"/>
    </location>
</feature>
<evidence type="ECO:0000313" key="9">
    <source>
        <dbReference type="Proteomes" id="UP001190700"/>
    </source>
</evidence>
<dbReference type="GO" id="GO:0005248">
    <property type="term" value="F:voltage-gated sodium channel activity"/>
    <property type="evidence" value="ECO:0007669"/>
    <property type="project" value="TreeGrafter"/>
</dbReference>
<keyword evidence="2 6" id="KW-0812">Transmembrane</keyword>
<evidence type="ECO:0000256" key="5">
    <source>
        <dbReference type="SAM" id="MobiDB-lite"/>
    </source>
</evidence>
<feature type="region of interest" description="Disordered" evidence="5">
    <location>
        <begin position="399"/>
        <end position="460"/>
    </location>
</feature>
<dbReference type="AlphaFoldDB" id="A0AAE0LJ95"/>
<keyword evidence="3 6" id="KW-1133">Transmembrane helix</keyword>
<dbReference type="InterPro" id="IPR005821">
    <property type="entry name" value="Ion_trans_dom"/>
</dbReference>
<keyword evidence="9" id="KW-1185">Reference proteome</keyword>
<dbReference type="Gene3D" id="1.10.287.70">
    <property type="match status" value="1"/>
</dbReference>
<dbReference type="InterPro" id="IPR043203">
    <property type="entry name" value="VGCC_Ca_Na"/>
</dbReference>
<dbReference type="GO" id="GO:0001518">
    <property type="term" value="C:voltage-gated sodium channel complex"/>
    <property type="evidence" value="ECO:0007669"/>
    <property type="project" value="TreeGrafter"/>
</dbReference>
<evidence type="ECO:0000256" key="1">
    <source>
        <dbReference type="ARBA" id="ARBA00004141"/>
    </source>
</evidence>
<dbReference type="PANTHER" id="PTHR10037">
    <property type="entry name" value="VOLTAGE-GATED CATION CHANNEL CALCIUM AND SODIUM"/>
    <property type="match status" value="1"/>
</dbReference>
<feature type="compositionally biased region" description="Basic and acidic residues" evidence="5">
    <location>
        <begin position="37"/>
        <end position="46"/>
    </location>
</feature>
<dbReference type="PANTHER" id="PTHR10037:SF62">
    <property type="entry name" value="SODIUM CHANNEL PROTEIN 60E"/>
    <property type="match status" value="1"/>
</dbReference>
<accession>A0AAE0LJ95</accession>
<dbReference type="InterPro" id="IPR027359">
    <property type="entry name" value="Volt_channel_dom_sf"/>
</dbReference>
<evidence type="ECO:0000256" key="2">
    <source>
        <dbReference type="ARBA" id="ARBA00022692"/>
    </source>
</evidence>
<feature type="transmembrane region" description="Helical" evidence="6">
    <location>
        <begin position="112"/>
        <end position="136"/>
    </location>
</feature>
<dbReference type="Gene3D" id="1.20.120.350">
    <property type="entry name" value="Voltage-gated potassium channels. Chain C"/>
    <property type="match status" value="1"/>
</dbReference>
<keyword evidence="4 6" id="KW-0472">Membrane</keyword>
<dbReference type="Proteomes" id="UP001190700">
    <property type="component" value="Unassembled WGS sequence"/>
</dbReference>
<feature type="transmembrane region" description="Helical" evidence="6">
    <location>
        <begin position="82"/>
        <end position="100"/>
    </location>
</feature>
<evidence type="ECO:0000256" key="3">
    <source>
        <dbReference type="ARBA" id="ARBA00022989"/>
    </source>
</evidence>
<name>A0AAE0LJ95_9CHLO</name>
<organism evidence="8 9">
    <name type="scientific">Cymbomonas tetramitiformis</name>
    <dbReference type="NCBI Taxonomy" id="36881"/>
    <lineage>
        <taxon>Eukaryota</taxon>
        <taxon>Viridiplantae</taxon>
        <taxon>Chlorophyta</taxon>
        <taxon>Pyramimonadophyceae</taxon>
        <taxon>Pyramimonadales</taxon>
        <taxon>Pyramimonadaceae</taxon>
        <taxon>Cymbomonas</taxon>
    </lineage>
</organism>
<feature type="compositionally biased region" description="Acidic residues" evidence="5">
    <location>
        <begin position="47"/>
        <end position="60"/>
    </location>
</feature>
<dbReference type="SUPFAM" id="SSF81324">
    <property type="entry name" value="Voltage-gated potassium channels"/>
    <property type="match status" value="1"/>
</dbReference>
<comment type="subcellular location">
    <subcellularLocation>
        <location evidence="1">Membrane</location>
        <topology evidence="1">Multi-pass membrane protein</topology>
    </subcellularLocation>
</comment>
<sequence>MAAIIAHALAKRAEKKKQERVKNLRVSAIMRDTENRFEKRDQYHDTIEEEQEEELDSDSDSEGKTDNLPGQAFVRRMYEGEFIQISVAAFIFINFVVNAAEAQVDENTGTDVFYALENFFTALFTVELTFNMYAYWFRPFWASSWNVFDFVVVAISLLSLMLDGLPGISTLRLLRAFRVFRLFKRLKSLRKILVALEAAVPGCANAFLILVLVSSIYSILGVEFFSDVDHQHFSTFLRALFTMFQIMTGDNWSEIAWPMLEEFPQACIFFVTYILIANIVLVNVIIAAILEEMVDDKEEDETEPSVAKENEQYTKLYQMAEELHTCRQRLQLGENNSGGEDPAELKSLLDSIEQIRYEFKREMMEIDEKLSYLESFYVSDRFDSKENARPILEQLVEQEQAQRTFPEPKALSSYVDDASVSSEDNDANHNREYLYPTDSNFTARSPTSVDEVNVDDTSWI</sequence>
<proteinExistence type="predicted"/>
<feature type="transmembrane region" description="Helical" evidence="6">
    <location>
        <begin position="268"/>
        <end position="290"/>
    </location>
</feature>
<evidence type="ECO:0000256" key="4">
    <source>
        <dbReference type="ARBA" id="ARBA00023136"/>
    </source>
</evidence>
<feature type="transmembrane region" description="Helical" evidence="6">
    <location>
        <begin position="192"/>
        <end position="220"/>
    </location>
</feature>
<dbReference type="EMBL" id="LGRX02001101">
    <property type="protein sequence ID" value="KAK3286895.1"/>
    <property type="molecule type" value="Genomic_DNA"/>
</dbReference>
<evidence type="ECO:0000259" key="7">
    <source>
        <dbReference type="Pfam" id="PF00520"/>
    </source>
</evidence>
<dbReference type="Pfam" id="PF00520">
    <property type="entry name" value="Ion_trans"/>
    <property type="match status" value="1"/>
</dbReference>
<reference evidence="8 9" key="1">
    <citation type="journal article" date="2015" name="Genome Biol. Evol.">
        <title>Comparative Genomics of a Bacterivorous Green Alga Reveals Evolutionary Causalities and Consequences of Phago-Mixotrophic Mode of Nutrition.</title>
        <authorList>
            <person name="Burns J.A."/>
            <person name="Paasch A."/>
            <person name="Narechania A."/>
            <person name="Kim E."/>
        </authorList>
    </citation>
    <scope>NUCLEOTIDE SEQUENCE [LARGE SCALE GENOMIC DNA]</scope>
    <source>
        <strain evidence="8 9">PLY_AMNH</strain>
    </source>
</reference>
<protein>
    <recommendedName>
        <fullName evidence="7">Ion transport domain-containing protein</fullName>
    </recommendedName>
</protein>
<evidence type="ECO:0000313" key="8">
    <source>
        <dbReference type="EMBL" id="KAK3286895.1"/>
    </source>
</evidence>
<feature type="domain" description="Ion transport" evidence="7">
    <location>
        <begin position="84"/>
        <end position="299"/>
    </location>
</feature>